<dbReference type="EMBL" id="LR824560">
    <property type="protein sequence ID" value="CAH1642906.1"/>
    <property type="molecule type" value="Genomic_DNA"/>
</dbReference>
<proteinExistence type="predicted"/>
<sequence length="377" mass="39791">MLRHESVGPTGVLPSYPQPTVQQYLQLMGLPQPHTITVPAPQPAPSNQPCPPSQPRPPPSPQTLAALALPNLVSRLQQSLPPTANQPRPVSTPPSLSAIGLPNLVVPKSEIKAEKPSSVDAKLLNNLAVALQLLIVSNILNSPPPKESLLAKSASENSPYAPPCSAPSLPNSNFIGGSNYPEQGLSKSYKPTRNGLALMSPYEALAPVKSYSDSYSFGSLNPRQDFQSPYAAISAQCLNRIVPGCGQNILPMPVQVPDTLLQNQVIIGQNYPQMVDLPYGVEAIVPNQVSIPATTIIQDSSVANNLANALQLLVVSNLLSNTLPSASPDVIIPGLGLGDYGMLAQYNPMLAPVNPMLAPINSVISPINSCGCAPWVY</sequence>
<reference evidence="2" key="1">
    <citation type="submission" date="2022-02" db="EMBL/GenBank/DDBJ databases">
        <authorList>
            <person name="King R."/>
        </authorList>
    </citation>
    <scope>NUCLEOTIDE SEQUENCE</scope>
</reference>
<protein>
    <submittedName>
        <fullName evidence="2">Uncharacterized protein</fullName>
    </submittedName>
</protein>
<name>A0A9P0N7T1_SPOLI</name>
<gene>
    <name evidence="2" type="ORF">SPLIT_LOCUS8262</name>
</gene>
<feature type="region of interest" description="Disordered" evidence="1">
    <location>
        <begin position="79"/>
        <end position="99"/>
    </location>
</feature>
<evidence type="ECO:0000313" key="2">
    <source>
        <dbReference type="EMBL" id="CAH1642906.1"/>
    </source>
</evidence>
<feature type="compositionally biased region" description="Polar residues" evidence="1">
    <location>
        <begin position="79"/>
        <end position="95"/>
    </location>
</feature>
<evidence type="ECO:0000313" key="3">
    <source>
        <dbReference type="Proteomes" id="UP001153321"/>
    </source>
</evidence>
<dbReference type="Proteomes" id="UP001153321">
    <property type="component" value="Chromosome 29"/>
</dbReference>
<feature type="compositionally biased region" description="Pro residues" evidence="1">
    <location>
        <begin position="40"/>
        <end position="61"/>
    </location>
</feature>
<feature type="region of interest" description="Disordered" evidence="1">
    <location>
        <begin position="33"/>
        <end position="62"/>
    </location>
</feature>
<dbReference type="AlphaFoldDB" id="A0A9P0N7T1"/>
<accession>A0A9P0N7T1</accession>
<keyword evidence="3" id="KW-1185">Reference proteome</keyword>
<evidence type="ECO:0000256" key="1">
    <source>
        <dbReference type="SAM" id="MobiDB-lite"/>
    </source>
</evidence>
<organism evidence="2 3">
    <name type="scientific">Spodoptera littoralis</name>
    <name type="common">Egyptian cotton leafworm</name>
    <dbReference type="NCBI Taxonomy" id="7109"/>
    <lineage>
        <taxon>Eukaryota</taxon>
        <taxon>Metazoa</taxon>
        <taxon>Ecdysozoa</taxon>
        <taxon>Arthropoda</taxon>
        <taxon>Hexapoda</taxon>
        <taxon>Insecta</taxon>
        <taxon>Pterygota</taxon>
        <taxon>Neoptera</taxon>
        <taxon>Endopterygota</taxon>
        <taxon>Lepidoptera</taxon>
        <taxon>Glossata</taxon>
        <taxon>Ditrysia</taxon>
        <taxon>Noctuoidea</taxon>
        <taxon>Noctuidae</taxon>
        <taxon>Amphipyrinae</taxon>
        <taxon>Spodoptera</taxon>
    </lineage>
</organism>